<reference evidence="3 4" key="1">
    <citation type="submission" date="2019-03" db="EMBL/GenBank/DDBJ databases">
        <title>Genomic Encyclopedia of Type Strains, Phase IV (KMG-IV): sequencing the most valuable type-strain genomes for metagenomic binning, comparative biology and taxonomic classification.</title>
        <authorList>
            <person name="Goeker M."/>
        </authorList>
    </citation>
    <scope>NUCLEOTIDE SEQUENCE [LARGE SCALE GENOMIC DNA]</scope>
    <source>
        <strain evidence="3 4">DSM 100433</strain>
    </source>
</reference>
<dbReference type="Gene3D" id="3.20.20.380">
    <property type="entry name" value="Copper homeostasis (CutC) domain"/>
    <property type="match status" value="1"/>
</dbReference>
<protein>
    <recommendedName>
        <fullName evidence="2">PF03932 family protein CutC</fullName>
    </recommendedName>
</protein>
<dbReference type="InterPro" id="IPR036822">
    <property type="entry name" value="CutC-like_dom_sf"/>
</dbReference>
<dbReference type="PANTHER" id="PTHR12598">
    <property type="entry name" value="COPPER HOMEOSTASIS PROTEIN CUTC"/>
    <property type="match status" value="1"/>
</dbReference>
<comment type="caution">
    <text evidence="3">The sequence shown here is derived from an EMBL/GenBank/DDBJ whole genome shotgun (WGS) entry which is preliminary data.</text>
</comment>
<dbReference type="Pfam" id="PF03932">
    <property type="entry name" value="CutC"/>
    <property type="match status" value="1"/>
</dbReference>
<comment type="subcellular location">
    <subcellularLocation>
        <location evidence="2">Cytoplasm</location>
    </subcellularLocation>
</comment>
<accession>A0A9X8UJK3</accession>
<dbReference type="OrthoDB" id="9815677at2"/>
<dbReference type="Proteomes" id="UP000294682">
    <property type="component" value="Unassembled WGS sequence"/>
</dbReference>
<name>A0A9X8UJK3_9FIRM</name>
<dbReference type="HAMAP" id="MF_00795">
    <property type="entry name" value="CutC"/>
    <property type="match status" value="1"/>
</dbReference>
<keyword evidence="2" id="KW-0963">Cytoplasm</keyword>
<gene>
    <name evidence="2" type="primary">cutC</name>
    <name evidence="3" type="ORF">EDD78_10484</name>
</gene>
<evidence type="ECO:0000256" key="2">
    <source>
        <dbReference type="HAMAP-Rule" id="MF_00795"/>
    </source>
</evidence>
<dbReference type="AlphaFoldDB" id="A0A9X8UJK3"/>
<dbReference type="SUPFAM" id="SSF110395">
    <property type="entry name" value="CutC-like"/>
    <property type="match status" value="1"/>
</dbReference>
<sequence>MKKTYTLECCVDSVESALAAYQGGATRLELCSSLITGGLSPSLALFHEIRRQCGIRIHVLLRPRFGDFLYTGEELRVLREEARLFREAGAEGLVIGCLTPGGELDLPQMRALMEEAGGMSVTLHRAFDMCRDPFLALEQARSLGIGAILTSGQQNSCTAGKELLCRLAEAAGENGPDILVGGGVNAGVISDFLRDTPLRSFHMSGKRVLKSGMTYRNPNVSMGVASLDEYQLWRTDPAAVAAAVQVLEENLSVQ</sequence>
<evidence type="ECO:0000256" key="1">
    <source>
        <dbReference type="ARBA" id="ARBA00007768"/>
    </source>
</evidence>
<organism evidence="3 4">
    <name type="scientific">Harryflintia acetispora</name>
    <dbReference type="NCBI Taxonomy" id="1849041"/>
    <lineage>
        <taxon>Bacteria</taxon>
        <taxon>Bacillati</taxon>
        <taxon>Bacillota</taxon>
        <taxon>Clostridia</taxon>
        <taxon>Eubacteriales</taxon>
        <taxon>Oscillospiraceae</taxon>
        <taxon>Harryflintia</taxon>
    </lineage>
</organism>
<comment type="similarity">
    <text evidence="1 2">Belongs to the CutC family.</text>
</comment>
<proteinExistence type="inferred from homology"/>
<keyword evidence="4" id="KW-1185">Reference proteome</keyword>
<dbReference type="EMBL" id="SLUK01000004">
    <property type="protein sequence ID" value="TCL43746.1"/>
    <property type="molecule type" value="Genomic_DNA"/>
</dbReference>
<dbReference type="GO" id="GO:0005737">
    <property type="term" value="C:cytoplasm"/>
    <property type="evidence" value="ECO:0007669"/>
    <property type="project" value="UniProtKB-SubCell"/>
</dbReference>
<dbReference type="GO" id="GO:0005507">
    <property type="term" value="F:copper ion binding"/>
    <property type="evidence" value="ECO:0007669"/>
    <property type="project" value="TreeGrafter"/>
</dbReference>
<evidence type="ECO:0000313" key="3">
    <source>
        <dbReference type="EMBL" id="TCL43746.1"/>
    </source>
</evidence>
<dbReference type="RefSeq" id="WP_079698300.1">
    <property type="nucleotide sequence ID" value="NZ_JADNAH010000031.1"/>
</dbReference>
<dbReference type="InterPro" id="IPR005627">
    <property type="entry name" value="CutC-like"/>
</dbReference>
<evidence type="ECO:0000313" key="4">
    <source>
        <dbReference type="Proteomes" id="UP000294682"/>
    </source>
</evidence>
<dbReference type="PANTHER" id="PTHR12598:SF0">
    <property type="entry name" value="COPPER HOMEOSTASIS PROTEIN CUTC HOMOLOG"/>
    <property type="match status" value="1"/>
</dbReference>
<comment type="caution">
    <text evidence="2">Once thought to be involved in copper homeostasis, experiments in E.coli have shown this is not the case.</text>
</comment>